<dbReference type="RefSeq" id="WP_040029772.1">
    <property type="nucleotide sequence ID" value="NZ_BKAS01000001.1"/>
</dbReference>
<dbReference type="AlphaFoldDB" id="A0A0M2P6H7"/>
<dbReference type="Proteomes" id="UP000034455">
    <property type="component" value="Unassembled WGS sequence"/>
</dbReference>
<dbReference type="InterPro" id="IPR004360">
    <property type="entry name" value="Glyas_Fos-R_dOase_dom"/>
</dbReference>
<protein>
    <submittedName>
        <fullName evidence="2">Glyoxalase family protein</fullName>
    </submittedName>
</protein>
<evidence type="ECO:0000259" key="1">
    <source>
        <dbReference type="PROSITE" id="PS51819"/>
    </source>
</evidence>
<dbReference type="PANTHER" id="PTHR43279:SF1">
    <property type="entry name" value="CATECHOL-2,3-DIOXYGENASE"/>
    <property type="match status" value="1"/>
</dbReference>
<evidence type="ECO:0000313" key="3">
    <source>
        <dbReference type="Proteomes" id="UP000034455"/>
    </source>
</evidence>
<sequence length="269" mass="30569">MTFHDKSAIQVTNITLNIKNLQTMLNFYSHILGLKVVSTNDTSAVLQVGLSGHTITLCEIPEGRQPTLSEAGLFHVAFLLPDRKDLANFLFHISQSNIPVGGGDHLVSEALYLNDPEGNGIEVYYDRPKSVWLWENDKVKMDTLQVDTNDLLNQRTKMGWDEMPNNAKIGHLHLKTSDLTIAQYFYIEQLGLQHISNFPQALFMSSKYYHHHIAVNTWQSRLPRVENDTSYGLAHIDIYKPSIDTEETFFIDGLSIRLHNNMSLIADKT</sequence>
<proteinExistence type="predicted"/>
<reference evidence="2 3" key="1">
    <citation type="submission" date="2015-03" db="EMBL/GenBank/DDBJ databases">
        <title>Genome Assembly of Staphylococcus cohnii subsp. cohnii strain G22B2.</title>
        <authorList>
            <person name="Nair G."/>
            <person name="Kaur G."/>
            <person name="Khatri I."/>
            <person name="Singh N.K."/>
            <person name="Sathyabama S."/>
            <person name="Maurya S.K."/>
            <person name="Subramanian S."/>
            <person name="Agrewala J.N."/>
            <person name="Mayilraj S."/>
        </authorList>
    </citation>
    <scope>NUCLEOTIDE SEQUENCE [LARGE SCALE GENOMIC DNA]</scope>
    <source>
        <strain evidence="2 3">G22B2</strain>
    </source>
</reference>
<dbReference type="PANTHER" id="PTHR43279">
    <property type="entry name" value="CATECHOL-2,3-DIOXYGENASE"/>
    <property type="match status" value="1"/>
</dbReference>
<comment type="caution">
    <text evidence="2">The sequence shown here is derived from an EMBL/GenBank/DDBJ whole genome shotgun (WGS) entry which is preliminary data.</text>
</comment>
<accession>A0A0M2P6H7</accession>
<organism evidence="2 3">
    <name type="scientific">Staphylococcus cohnii subsp. cohnii</name>
    <dbReference type="NCBI Taxonomy" id="74704"/>
    <lineage>
        <taxon>Bacteria</taxon>
        <taxon>Bacillati</taxon>
        <taxon>Bacillota</taxon>
        <taxon>Bacilli</taxon>
        <taxon>Bacillales</taxon>
        <taxon>Staphylococcaceae</taxon>
        <taxon>Staphylococcus</taxon>
        <taxon>Staphylococcus cohnii species complex</taxon>
    </lineage>
</organism>
<dbReference type="EMBL" id="LAKJ01000002">
    <property type="protein sequence ID" value="KKI65483.1"/>
    <property type="molecule type" value="Genomic_DNA"/>
</dbReference>
<dbReference type="GeneID" id="58096606"/>
<dbReference type="PROSITE" id="PS51819">
    <property type="entry name" value="VOC"/>
    <property type="match status" value="1"/>
</dbReference>
<feature type="domain" description="VOC" evidence="1">
    <location>
        <begin position="10"/>
        <end position="126"/>
    </location>
</feature>
<dbReference type="Pfam" id="PF00903">
    <property type="entry name" value="Glyoxalase"/>
    <property type="match status" value="1"/>
</dbReference>
<dbReference type="InterPro" id="IPR037523">
    <property type="entry name" value="VOC_core"/>
</dbReference>
<name>A0A0M2P6H7_STACC</name>
<dbReference type="InterPro" id="IPR029068">
    <property type="entry name" value="Glyas_Bleomycin-R_OHBP_Dase"/>
</dbReference>
<evidence type="ECO:0000313" key="2">
    <source>
        <dbReference type="EMBL" id="KKI65483.1"/>
    </source>
</evidence>
<dbReference type="PATRIC" id="fig|74704.6.peg.1475"/>
<gene>
    <name evidence="2" type="ORF">UF66_1440</name>
</gene>
<dbReference type="Gene3D" id="3.10.180.10">
    <property type="entry name" value="2,3-Dihydroxybiphenyl 1,2-Dioxygenase, domain 1"/>
    <property type="match status" value="2"/>
</dbReference>
<dbReference type="SUPFAM" id="SSF54593">
    <property type="entry name" value="Glyoxalase/Bleomycin resistance protein/Dihydroxybiphenyl dioxygenase"/>
    <property type="match status" value="2"/>
</dbReference>